<name>A0ABZ0IDH0_9GAMM</name>
<dbReference type="SUPFAM" id="SSF54001">
    <property type="entry name" value="Cysteine proteinases"/>
    <property type="match status" value="1"/>
</dbReference>
<organism evidence="2 3">
    <name type="scientific">Congregibacter brevis</name>
    <dbReference type="NCBI Taxonomy" id="3081201"/>
    <lineage>
        <taxon>Bacteria</taxon>
        <taxon>Pseudomonadati</taxon>
        <taxon>Pseudomonadota</taxon>
        <taxon>Gammaproteobacteria</taxon>
        <taxon>Cellvibrionales</taxon>
        <taxon>Halieaceae</taxon>
        <taxon>Congregibacter</taxon>
    </lineage>
</organism>
<sequence length="216" mass="24252">MAPGPQTLAPSWFLDCDSEAVCAYASQAGKNNKDPIAIAEDLFYTVRDGIRYDPYQVSRDPEVYRASAIADADSNWCVPKSVLLTACARARGIPARLGFADVLNHLTSDKLSESMGTDLFAWHGYAELWLNERWVKLSTAFNIELCERFNVAALEFDPINGALMHPYDTTGRRHMEYVRERGSYDDLPLEAMLETFDEVYPNMEMSGASNDAAFRE</sequence>
<reference evidence="2 3" key="1">
    <citation type="submission" date="2023-10" db="EMBL/GenBank/DDBJ databases">
        <title>Two novel species belonging to the OM43/NOR5 clade.</title>
        <authorList>
            <person name="Park M."/>
        </authorList>
    </citation>
    <scope>NUCLEOTIDE SEQUENCE [LARGE SCALE GENOMIC DNA]</scope>
    <source>
        <strain evidence="2 3">IMCC45268</strain>
    </source>
</reference>
<dbReference type="EMBL" id="CP136865">
    <property type="protein sequence ID" value="WOJ97597.1"/>
    <property type="molecule type" value="Genomic_DNA"/>
</dbReference>
<evidence type="ECO:0000313" key="3">
    <source>
        <dbReference type="Proteomes" id="UP001626549"/>
    </source>
</evidence>
<dbReference type="PANTHER" id="PTHR33490:SF3">
    <property type="entry name" value="CONSERVED INTEGRAL MEMBRANE PROTEIN"/>
    <property type="match status" value="1"/>
</dbReference>
<dbReference type="PANTHER" id="PTHR33490">
    <property type="entry name" value="BLR5614 PROTEIN-RELATED"/>
    <property type="match status" value="1"/>
</dbReference>
<feature type="domain" description="Transglutaminase-like" evidence="1">
    <location>
        <begin position="25"/>
        <end position="137"/>
    </location>
</feature>
<protein>
    <submittedName>
        <fullName evidence="2">Transglutaminase family protein</fullName>
    </submittedName>
</protein>
<evidence type="ECO:0000313" key="2">
    <source>
        <dbReference type="EMBL" id="WOJ97597.1"/>
    </source>
</evidence>
<dbReference type="InterPro" id="IPR002931">
    <property type="entry name" value="Transglutaminase-like"/>
</dbReference>
<dbReference type="Pfam" id="PF01841">
    <property type="entry name" value="Transglut_core"/>
    <property type="match status" value="1"/>
</dbReference>
<dbReference type="RefSeq" id="WP_407328501.1">
    <property type="nucleotide sequence ID" value="NZ_CP136865.1"/>
</dbReference>
<evidence type="ECO:0000259" key="1">
    <source>
        <dbReference type="Pfam" id="PF01841"/>
    </source>
</evidence>
<accession>A0ABZ0IDH0</accession>
<proteinExistence type="predicted"/>
<dbReference type="Proteomes" id="UP001626549">
    <property type="component" value="Chromosome"/>
</dbReference>
<dbReference type="InterPro" id="IPR038765">
    <property type="entry name" value="Papain-like_cys_pep_sf"/>
</dbReference>
<gene>
    <name evidence="2" type="ORF">R0137_03255</name>
</gene>
<keyword evidence="3" id="KW-1185">Reference proteome</keyword>
<dbReference type="Gene3D" id="3.10.620.30">
    <property type="match status" value="1"/>
</dbReference>